<comment type="caution">
    <text evidence="2">The sequence shown here is derived from an EMBL/GenBank/DDBJ whole genome shotgun (WGS) entry which is preliminary data.</text>
</comment>
<name>A0A0R2APA8_9LACO</name>
<organism evidence="2 3">
    <name type="scientific">Apilactobacillus ozensis DSM 23829 = JCM 17196</name>
    <dbReference type="NCBI Taxonomy" id="1423781"/>
    <lineage>
        <taxon>Bacteria</taxon>
        <taxon>Bacillati</taxon>
        <taxon>Bacillota</taxon>
        <taxon>Bacilli</taxon>
        <taxon>Lactobacillales</taxon>
        <taxon>Lactobacillaceae</taxon>
        <taxon>Apilactobacillus</taxon>
    </lineage>
</organism>
<dbReference type="PATRIC" id="fig|1423781.4.peg.745"/>
<keyword evidence="3" id="KW-1185">Reference proteome</keyword>
<evidence type="ECO:0000256" key="1">
    <source>
        <dbReference type="SAM" id="SignalP"/>
    </source>
</evidence>
<dbReference type="EMBL" id="AYYQ01000036">
    <property type="protein sequence ID" value="KRM67572.1"/>
    <property type="molecule type" value="Genomic_DNA"/>
</dbReference>
<evidence type="ECO:0000313" key="2">
    <source>
        <dbReference type="EMBL" id="KRM67572.1"/>
    </source>
</evidence>
<feature type="chain" id="PRO_5006414968" description="SH3b domain-containing protein" evidence="1">
    <location>
        <begin position="26"/>
        <end position="119"/>
    </location>
</feature>
<protein>
    <recommendedName>
        <fullName evidence="4">SH3b domain-containing protein</fullName>
    </recommendedName>
</protein>
<sequence length="119" mass="13346">MKKLLIGLVCLLSLTMMAMRTSVSASSKPGFNSSYWNKARTVKVTKQVKAQLVTLKNGSWANNTTILKTKLLRKGSIIKVQNGGASWGWIITGNGFKHSHKSFWEMSKQLNTKWFNVVK</sequence>
<reference evidence="2 3" key="1">
    <citation type="journal article" date="2015" name="Genome Announc.">
        <title>Expanding the biotechnology potential of lactobacilli through comparative genomics of 213 strains and associated genera.</title>
        <authorList>
            <person name="Sun Z."/>
            <person name="Harris H.M."/>
            <person name="McCann A."/>
            <person name="Guo C."/>
            <person name="Argimon S."/>
            <person name="Zhang W."/>
            <person name="Yang X."/>
            <person name="Jeffery I.B."/>
            <person name="Cooney J.C."/>
            <person name="Kagawa T.F."/>
            <person name="Liu W."/>
            <person name="Song Y."/>
            <person name="Salvetti E."/>
            <person name="Wrobel A."/>
            <person name="Rasinkangas P."/>
            <person name="Parkhill J."/>
            <person name="Rea M.C."/>
            <person name="O'Sullivan O."/>
            <person name="Ritari J."/>
            <person name="Douillard F.P."/>
            <person name="Paul Ross R."/>
            <person name="Yang R."/>
            <person name="Briner A.E."/>
            <person name="Felis G.E."/>
            <person name="de Vos W.M."/>
            <person name="Barrangou R."/>
            <person name="Klaenhammer T.R."/>
            <person name="Caufield P.W."/>
            <person name="Cui Y."/>
            <person name="Zhang H."/>
            <person name="O'Toole P.W."/>
        </authorList>
    </citation>
    <scope>NUCLEOTIDE SEQUENCE [LARGE SCALE GENOMIC DNA]</scope>
    <source>
        <strain evidence="2 3">DSM 23829</strain>
    </source>
</reference>
<gene>
    <name evidence="2" type="ORF">FD06_GL000723</name>
</gene>
<proteinExistence type="predicted"/>
<dbReference type="AlphaFoldDB" id="A0A0R2APA8"/>
<dbReference type="Proteomes" id="UP000052012">
    <property type="component" value="Unassembled WGS sequence"/>
</dbReference>
<evidence type="ECO:0008006" key="4">
    <source>
        <dbReference type="Google" id="ProtNLM"/>
    </source>
</evidence>
<keyword evidence="1" id="KW-0732">Signal</keyword>
<accession>A0A0R2APA8</accession>
<evidence type="ECO:0000313" key="3">
    <source>
        <dbReference type="Proteomes" id="UP000052012"/>
    </source>
</evidence>
<dbReference type="OrthoDB" id="2317205at2"/>
<dbReference type="RefSeq" id="WP_054658781.1">
    <property type="nucleotide sequence ID" value="NZ_AYYQ01000036.1"/>
</dbReference>
<feature type="signal peptide" evidence="1">
    <location>
        <begin position="1"/>
        <end position="25"/>
    </location>
</feature>